<dbReference type="PIRSF" id="PIRSF000126">
    <property type="entry name" value="11-beta-HSD1"/>
    <property type="match status" value="1"/>
</dbReference>
<name>A0AAU9IDP2_9CILI</name>
<evidence type="ECO:0000256" key="1">
    <source>
        <dbReference type="ARBA" id="ARBA00006484"/>
    </source>
</evidence>
<evidence type="ECO:0000313" key="5">
    <source>
        <dbReference type="Proteomes" id="UP001162131"/>
    </source>
</evidence>
<evidence type="ECO:0000256" key="2">
    <source>
        <dbReference type="ARBA" id="ARBA00023002"/>
    </source>
</evidence>
<keyword evidence="3" id="KW-1133">Transmembrane helix</keyword>
<proteinExistence type="inferred from homology"/>
<dbReference type="InterPro" id="IPR036291">
    <property type="entry name" value="NAD(P)-bd_dom_sf"/>
</dbReference>
<dbReference type="EMBL" id="CAJZBQ010000004">
    <property type="protein sequence ID" value="CAG9311577.1"/>
    <property type="molecule type" value="Genomic_DNA"/>
</dbReference>
<keyword evidence="5" id="KW-1185">Reference proteome</keyword>
<feature type="transmembrane region" description="Helical" evidence="3">
    <location>
        <begin position="14"/>
        <end position="41"/>
    </location>
</feature>
<reference evidence="4" key="1">
    <citation type="submission" date="2021-09" db="EMBL/GenBank/DDBJ databases">
        <authorList>
            <consortium name="AG Swart"/>
            <person name="Singh M."/>
            <person name="Singh A."/>
            <person name="Seah K."/>
            <person name="Emmerich C."/>
        </authorList>
    </citation>
    <scope>NUCLEOTIDE SEQUENCE</scope>
    <source>
        <strain evidence="4">ATCC30299</strain>
    </source>
</reference>
<keyword evidence="2" id="KW-0560">Oxidoreductase</keyword>
<dbReference type="Pfam" id="PF00106">
    <property type="entry name" value="adh_short"/>
    <property type="match status" value="1"/>
</dbReference>
<comment type="similarity">
    <text evidence="1">Belongs to the short-chain dehydrogenases/reductases (SDR) family.</text>
</comment>
<evidence type="ECO:0000313" key="4">
    <source>
        <dbReference type="EMBL" id="CAG9311577.1"/>
    </source>
</evidence>
<dbReference type="InterPro" id="IPR051019">
    <property type="entry name" value="VLCFA-Steroid_DH"/>
</dbReference>
<dbReference type="PANTHER" id="PTHR43899">
    <property type="entry name" value="RH59310P"/>
    <property type="match status" value="1"/>
</dbReference>
<keyword evidence="3" id="KW-0812">Transmembrane</keyword>
<keyword evidence="3" id="KW-0472">Membrane</keyword>
<sequence length="323" mass="37225">MNLSLNLIMWYWTLLWYIELLCVIVAGWTIFCWLCTGYYYLRTILSTNSLKKYGKGSWAVVTGCTEGIGLGFARVLAKYNFNIVLISRNPQKLEKVREEITRLHGVEAKVVVCDFSECTKEPLEFFQKIDEEIRDLDVSILINNVGYAGTGRFHTHHIHDELLQMLSVNLWPCVYLTKMFLRRMMNRSLPSGIINLSSTATLRPLPGFAIYGATRGFTNTFTLCTREEVRYTVRHEKLNEIDMMSLQPAWVYSNLTKEQDHNFSFITPEQCAENALSALGKVPYTNGNWKHIIVAILFKNSPSFMINGQSLKNANYTQERRKT</sequence>
<dbReference type="PANTHER" id="PTHR43899:SF13">
    <property type="entry name" value="RH59310P"/>
    <property type="match status" value="1"/>
</dbReference>
<dbReference type="SUPFAM" id="SSF51735">
    <property type="entry name" value="NAD(P)-binding Rossmann-fold domains"/>
    <property type="match status" value="1"/>
</dbReference>
<comment type="caution">
    <text evidence="4">The sequence shown here is derived from an EMBL/GenBank/DDBJ whole genome shotgun (WGS) entry which is preliminary data.</text>
</comment>
<dbReference type="PRINTS" id="PR00081">
    <property type="entry name" value="GDHRDH"/>
</dbReference>
<accession>A0AAU9IDP2</accession>
<evidence type="ECO:0000256" key="3">
    <source>
        <dbReference type="SAM" id="Phobius"/>
    </source>
</evidence>
<protein>
    <submittedName>
        <fullName evidence="4">Uncharacterized protein</fullName>
    </submittedName>
</protein>
<dbReference type="InterPro" id="IPR002347">
    <property type="entry name" value="SDR_fam"/>
</dbReference>
<dbReference type="GO" id="GO:0016491">
    <property type="term" value="F:oxidoreductase activity"/>
    <property type="evidence" value="ECO:0007669"/>
    <property type="project" value="UniProtKB-KW"/>
</dbReference>
<gene>
    <name evidence="4" type="ORF">BSTOLATCC_MIC3865</name>
</gene>
<dbReference type="Gene3D" id="3.40.50.720">
    <property type="entry name" value="NAD(P)-binding Rossmann-like Domain"/>
    <property type="match status" value="1"/>
</dbReference>
<dbReference type="AlphaFoldDB" id="A0AAU9IDP2"/>
<organism evidence="4 5">
    <name type="scientific">Blepharisma stoltei</name>
    <dbReference type="NCBI Taxonomy" id="1481888"/>
    <lineage>
        <taxon>Eukaryota</taxon>
        <taxon>Sar</taxon>
        <taxon>Alveolata</taxon>
        <taxon>Ciliophora</taxon>
        <taxon>Postciliodesmatophora</taxon>
        <taxon>Heterotrichea</taxon>
        <taxon>Heterotrichida</taxon>
        <taxon>Blepharismidae</taxon>
        <taxon>Blepharisma</taxon>
    </lineage>
</organism>
<dbReference type="Proteomes" id="UP001162131">
    <property type="component" value="Unassembled WGS sequence"/>
</dbReference>